<sequence length="82" mass="9877">MNILKRFLEQVFTPQEVEATPENLQKWEQRAPGWIIRCNHCNMEEPFGKYGILRKSAGRKRNFGRCPHCHKWSWFVIFKKQA</sequence>
<dbReference type="AlphaFoldDB" id="A0A2N8HAQ9"/>
<dbReference type="EMBL" id="PJKA01000013">
    <property type="protein sequence ID" value="PNC16935.1"/>
    <property type="molecule type" value="Genomic_DNA"/>
</dbReference>
<dbReference type="Proteomes" id="UP000236000">
    <property type="component" value="Unassembled WGS sequence"/>
</dbReference>
<organism evidence="1 2">
    <name type="scientific">Akkermansia muciniphila</name>
    <dbReference type="NCBI Taxonomy" id="239935"/>
    <lineage>
        <taxon>Bacteria</taxon>
        <taxon>Pseudomonadati</taxon>
        <taxon>Verrucomicrobiota</taxon>
        <taxon>Verrucomicrobiia</taxon>
        <taxon>Verrucomicrobiales</taxon>
        <taxon>Akkermansiaceae</taxon>
        <taxon>Akkermansia</taxon>
    </lineage>
</organism>
<accession>A0A2N8HAQ9</accession>
<protein>
    <submittedName>
        <fullName evidence="1">Uncharacterized protein</fullName>
    </submittedName>
</protein>
<name>A0A2N8HAQ9_9BACT</name>
<proteinExistence type="predicted"/>
<gene>
    <name evidence="1" type="ORF">CXU22_09780</name>
</gene>
<evidence type="ECO:0000313" key="1">
    <source>
        <dbReference type="EMBL" id="PNC16935.1"/>
    </source>
</evidence>
<evidence type="ECO:0000313" key="2">
    <source>
        <dbReference type="Proteomes" id="UP000236000"/>
    </source>
</evidence>
<reference evidence="1 2" key="1">
    <citation type="journal article" date="2017" name="BMC Genomics">
        <title>Genome sequencing of 39 Akkermansia muciniphila isolates reveals its population structure, genomic and functional diverisity, and global distribution in mammalian gut microbiotas.</title>
        <authorList>
            <person name="Guo X."/>
            <person name="Li S."/>
            <person name="Zhang J."/>
            <person name="Wu F."/>
            <person name="Li X."/>
            <person name="Wu D."/>
            <person name="Zhang M."/>
            <person name="Ou Z."/>
            <person name="Jie Z."/>
            <person name="Yan Q."/>
            <person name="Li P."/>
            <person name="Yi J."/>
            <person name="Peng Y."/>
        </authorList>
    </citation>
    <scope>NUCLEOTIDE SEQUENCE [LARGE SCALE GENOMIC DNA]</scope>
    <source>
        <strain evidence="1 2">GP24</strain>
    </source>
</reference>
<comment type="caution">
    <text evidence="1">The sequence shown here is derived from an EMBL/GenBank/DDBJ whole genome shotgun (WGS) entry which is preliminary data.</text>
</comment>